<evidence type="ECO:0000313" key="2">
    <source>
        <dbReference type="Proteomes" id="UP000774570"/>
    </source>
</evidence>
<dbReference type="Pfam" id="PF19384">
    <property type="entry name" value="DUF5959"/>
    <property type="match status" value="1"/>
</dbReference>
<dbReference type="InterPro" id="IPR046003">
    <property type="entry name" value="DUF5959"/>
</dbReference>
<dbReference type="EMBL" id="JAIBOA010000003">
    <property type="protein sequence ID" value="MBW8481837.1"/>
    <property type="molecule type" value="Genomic_DNA"/>
</dbReference>
<dbReference type="Proteomes" id="UP000774570">
    <property type="component" value="Unassembled WGS sequence"/>
</dbReference>
<comment type="caution">
    <text evidence="1">The sequence shown here is derived from an EMBL/GenBank/DDBJ whole genome shotgun (WGS) entry which is preliminary data.</text>
</comment>
<keyword evidence="2" id="KW-1185">Reference proteome</keyword>
<accession>A0ABS7FN76</accession>
<gene>
    <name evidence="1" type="ORF">K1Y72_05615</name>
</gene>
<proteinExistence type="predicted"/>
<dbReference type="RefSeq" id="WP_220163893.1">
    <property type="nucleotide sequence ID" value="NZ_JAIBOA010000003.1"/>
</dbReference>
<organism evidence="1 2">
    <name type="scientific">Actinomadura parmotrematis</name>
    <dbReference type="NCBI Taxonomy" id="2864039"/>
    <lineage>
        <taxon>Bacteria</taxon>
        <taxon>Bacillati</taxon>
        <taxon>Actinomycetota</taxon>
        <taxon>Actinomycetes</taxon>
        <taxon>Streptosporangiales</taxon>
        <taxon>Thermomonosporaceae</taxon>
        <taxon>Actinomadura</taxon>
    </lineage>
</organism>
<name>A0ABS7FN76_9ACTN</name>
<reference evidence="1 2" key="1">
    <citation type="submission" date="2021-07" db="EMBL/GenBank/DDBJ databases">
        <title>Actinomadura sp. PM05-2 isolated from lichen.</title>
        <authorList>
            <person name="Somphong A."/>
            <person name="Phongsopitanun W."/>
            <person name="Tanasupawat S."/>
            <person name="Peongsungnone V."/>
        </authorList>
    </citation>
    <scope>NUCLEOTIDE SEQUENCE [LARGE SCALE GENOMIC DNA]</scope>
    <source>
        <strain evidence="1 2">PM05-2</strain>
    </source>
</reference>
<evidence type="ECO:0000313" key="1">
    <source>
        <dbReference type="EMBL" id="MBW8481837.1"/>
    </source>
</evidence>
<protein>
    <recommendedName>
        <fullName evidence="3">YbjN domain-containing protein</fullName>
    </recommendedName>
</protein>
<evidence type="ECO:0008006" key="3">
    <source>
        <dbReference type="Google" id="ProtNLM"/>
    </source>
</evidence>
<sequence length="139" mass="15280">MTNPAFPDLIDLADDLGDSVVLRISHAEDGCLVGEIEVRSPFVGGRLLEVIHPDCLDDWEVVLDDLARGDNTAWREGRDRNEIWIEEDEGGPLRVTVVDAAGSLASAELLIEVADDWLDDHYDRLDAVRDAWSGLVVSG</sequence>